<protein>
    <submittedName>
        <fullName evidence="1">Uncharacterized protein</fullName>
    </submittedName>
</protein>
<evidence type="ECO:0000313" key="1">
    <source>
        <dbReference type="EMBL" id="GAI81964.1"/>
    </source>
</evidence>
<dbReference type="AlphaFoldDB" id="X1TPM4"/>
<proteinExistence type="predicted"/>
<feature type="non-terminal residue" evidence="1">
    <location>
        <position position="70"/>
    </location>
</feature>
<sequence>MSKRTNLNICRAMPLFLVMVSLVCGQTITPSPFWKNEIVCPNEPFRVVGTSASDPDWVKFTIILAPYDPN</sequence>
<gene>
    <name evidence="1" type="ORF">S12H4_16932</name>
</gene>
<dbReference type="EMBL" id="BARW01008224">
    <property type="protein sequence ID" value="GAI81964.1"/>
    <property type="molecule type" value="Genomic_DNA"/>
</dbReference>
<reference evidence="1" key="1">
    <citation type="journal article" date="2014" name="Front. Microbiol.">
        <title>High frequency of phylogenetically diverse reductive dehalogenase-homologous genes in deep subseafloor sedimentary metagenomes.</title>
        <authorList>
            <person name="Kawai M."/>
            <person name="Futagami T."/>
            <person name="Toyoda A."/>
            <person name="Takaki Y."/>
            <person name="Nishi S."/>
            <person name="Hori S."/>
            <person name="Arai W."/>
            <person name="Tsubouchi T."/>
            <person name="Morono Y."/>
            <person name="Uchiyama I."/>
            <person name="Ito T."/>
            <person name="Fujiyama A."/>
            <person name="Inagaki F."/>
            <person name="Takami H."/>
        </authorList>
    </citation>
    <scope>NUCLEOTIDE SEQUENCE</scope>
    <source>
        <strain evidence="1">Expedition CK06-06</strain>
    </source>
</reference>
<name>X1TPM4_9ZZZZ</name>
<comment type="caution">
    <text evidence="1">The sequence shown here is derived from an EMBL/GenBank/DDBJ whole genome shotgun (WGS) entry which is preliminary data.</text>
</comment>
<accession>X1TPM4</accession>
<organism evidence="1">
    <name type="scientific">marine sediment metagenome</name>
    <dbReference type="NCBI Taxonomy" id="412755"/>
    <lineage>
        <taxon>unclassified sequences</taxon>
        <taxon>metagenomes</taxon>
        <taxon>ecological metagenomes</taxon>
    </lineage>
</organism>